<evidence type="ECO:0000256" key="1">
    <source>
        <dbReference type="ARBA" id="ARBA00022884"/>
    </source>
</evidence>
<reference evidence="4" key="1">
    <citation type="submission" date="2020-07" db="EMBL/GenBank/DDBJ databases">
        <title>Multicomponent nature underlies the extraordinary mechanical properties of spider dragline silk.</title>
        <authorList>
            <person name="Kono N."/>
            <person name="Nakamura H."/>
            <person name="Mori M."/>
            <person name="Yoshida Y."/>
            <person name="Ohtoshi R."/>
            <person name="Malay A.D."/>
            <person name="Moran D.A.P."/>
            <person name="Tomita M."/>
            <person name="Numata K."/>
            <person name="Arakawa K."/>
        </authorList>
    </citation>
    <scope>NUCLEOTIDE SEQUENCE</scope>
</reference>
<accession>A0A8X6F429</accession>
<organism evidence="4 5">
    <name type="scientific">Trichonephila clavata</name>
    <name type="common">Joro spider</name>
    <name type="synonym">Nephila clavata</name>
    <dbReference type="NCBI Taxonomy" id="2740835"/>
    <lineage>
        <taxon>Eukaryota</taxon>
        <taxon>Metazoa</taxon>
        <taxon>Ecdysozoa</taxon>
        <taxon>Arthropoda</taxon>
        <taxon>Chelicerata</taxon>
        <taxon>Arachnida</taxon>
        <taxon>Araneae</taxon>
        <taxon>Araneomorphae</taxon>
        <taxon>Entelegynae</taxon>
        <taxon>Araneoidea</taxon>
        <taxon>Nephilidae</taxon>
        <taxon>Trichonephila</taxon>
    </lineage>
</organism>
<dbReference type="EMBL" id="BMAO01030825">
    <property type="protein sequence ID" value="GFQ70600.1"/>
    <property type="molecule type" value="Genomic_DNA"/>
</dbReference>
<dbReference type="OrthoDB" id="442677at2759"/>
<feature type="domain" description="RRM" evidence="3">
    <location>
        <begin position="10"/>
        <end position="98"/>
    </location>
</feature>
<sequence length="341" mass="38017">MASGVGKGQRTIFIGLLPNQVNPHNCNFQVENEDLKCVFAKYGVVEYVRTLQKKGHIAPRYGFIKYKTEREAQRAVEACKTEGIIFRGRRLLVELANSDPFKGRIATYASQVDIKTMAPVEEGPCNKPQASGMGEGSSKMNETPADKVYFMKTIFVAQLPVRTEREDLILIFSKYGVVTHVRICKGKKENPLGYGFITFRSEEQAKRAIQACKIDRIFLQGEAIQVAPAFHKSAIEMESDGNQGPRTICVPKRVFVGQLPPKTNYKNLVEIFSKYGDVEFAKVTKGRTSSHSDHGYVTFKTEGEAEAAIEAYGTEGISLNGHQLYVGSFYYKPIQPETGMS</sequence>
<dbReference type="InterPro" id="IPR000504">
    <property type="entry name" value="RRM_dom"/>
</dbReference>
<dbReference type="InterPro" id="IPR035979">
    <property type="entry name" value="RBD_domain_sf"/>
</dbReference>
<dbReference type="SMART" id="SM00360">
    <property type="entry name" value="RRM"/>
    <property type="match status" value="3"/>
</dbReference>
<name>A0A8X6F429_TRICU</name>
<dbReference type="GO" id="GO:0003723">
    <property type="term" value="F:RNA binding"/>
    <property type="evidence" value="ECO:0007669"/>
    <property type="project" value="UniProtKB-UniRule"/>
</dbReference>
<evidence type="ECO:0000313" key="4">
    <source>
        <dbReference type="EMBL" id="GFQ70600.1"/>
    </source>
</evidence>
<evidence type="ECO:0000259" key="3">
    <source>
        <dbReference type="PROSITE" id="PS50102"/>
    </source>
</evidence>
<evidence type="ECO:0000313" key="5">
    <source>
        <dbReference type="Proteomes" id="UP000887116"/>
    </source>
</evidence>
<dbReference type="SUPFAM" id="SSF54928">
    <property type="entry name" value="RNA-binding domain, RBD"/>
    <property type="match status" value="3"/>
</dbReference>
<dbReference type="AlphaFoldDB" id="A0A8X6F429"/>
<comment type="caution">
    <text evidence="4">The sequence shown here is derived from an EMBL/GenBank/DDBJ whole genome shotgun (WGS) entry which is preliminary data.</text>
</comment>
<dbReference type="PANTHER" id="PTHR15241:SF386">
    <property type="entry name" value="RNA-BINDING REGION RNP-1 DOMAIN-CONTAINING PROTEIN-RELATED"/>
    <property type="match status" value="1"/>
</dbReference>
<dbReference type="Proteomes" id="UP000887116">
    <property type="component" value="Unassembled WGS sequence"/>
</dbReference>
<dbReference type="Gene3D" id="3.30.70.330">
    <property type="match status" value="3"/>
</dbReference>
<dbReference type="CDD" id="cd00590">
    <property type="entry name" value="RRM_SF"/>
    <property type="match status" value="3"/>
</dbReference>
<gene>
    <name evidence="4" type="ORF">TNCT_319981</name>
</gene>
<proteinExistence type="predicted"/>
<dbReference type="PROSITE" id="PS50102">
    <property type="entry name" value="RRM"/>
    <property type="match status" value="3"/>
</dbReference>
<keyword evidence="1 2" id="KW-0694">RNA-binding</keyword>
<feature type="domain" description="RRM" evidence="3">
    <location>
        <begin position="152"/>
        <end position="231"/>
    </location>
</feature>
<protein>
    <recommendedName>
        <fullName evidence="3">RRM domain-containing protein</fullName>
    </recommendedName>
</protein>
<evidence type="ECO:0000256" key="2">
    <source>
        <dbReference type="PROSITE-ProRule" id="PRU00176"/>
    </source>
</evidence>
<dbReference type="Pfam" id="PF00076">
    <property type="entry name" value="RRM_1"/>
    <property type="match status" value="3"/>
</dbReference>
<dbReference type="PANTHER" id="PTHR15241">
    <property type="entry name" value="TRANSFORMER-2-RELATED"/>
    <property type="match status" value="1"/>
</dbReference>
<dbReference type="InterPro" id="IPR012677">
    <property type="entry name" value="Nucleotide-bd_a/b_plait_sf"/>
</dbReference>
<keyword evidence="5" id="KW-1185">Reference proteome</keyword>
<feature type="domain" description="RRM" evidence="3">
    <location>
        <begin position="252"/>
        <end position="326"/>
    </location>
</feature>